<sequence length="115" mass="12960">MNKCVWELSKDHCLAFCAHWMSIRTLITYKGQCSLLLFLRLAQIIHPFSEGPPRPEGMKSLYALSRRKVGFVASEGRSSRVGVAISLGILSRPPNGMEWNGLDWTVVYMFCLLLG</sequence>
<protein>
    <submittedName>
        <fullName evidence="1">Uncharacterized protein</fullName>
    </submittedName>
</protein>
<reference evidence="1 2" key="2">
    <citation type="journal article" date="2022" name="Mol. Ecol. Resour.">
        <title>The genomes of chicory, endive, great burdock and yacon provide insights into Asteraceae paleo-polyploidization history and plant inulin production.</title>
        <authorList>
            <person name="Fan W."/>
            <person name="Wang S."/>
            <person name="Wang H."/>
            <person name="Wang A."/>
            <person name="Jiang F."/>
            <person name="Liu H."/>
            <person name="Zhao H."/>
            <person name="Xu D."/>
            <person name="Zhang Y."/>
        </authorList>
    </citation>
    <scope>NUCLEOTIDE SEQUENCE [LARGE SCALE GENOMIC DNA]</scope>
    <source>
        <strain evidence="2">cv. Niubang</strain>
    </source>
</reference>
<dbReference type="Proteomes" id="UP001055879">
    <property type="component" value="Linkage Group LG18"/>
</dbReference>
<reference evidence="2" key="1">
    <citation type="journal article" date="2022" name="Mol. Ecol. Resour.">
        <title>The genomes of chicory, endive, great burdock and yacon provide insights into Asteraceae palaeo-polyploidization history and plant inulin production.</title>
        <authorList>
            <person name="Fan W."/>
            <person name="Wang S."/>
            <person name="Wang H."/>
            <person name="Wang A."/>
            <person name="Jiang F."/>
            <person name="Liu H."/>
            <person name="Zhao H."/>
            <person name="Xu D."/>
            <person name="Zhang Y."/>
        </authorList>
    </citation>
    <scope>NUCLEOTIDE SEQUENCE [LARGE SCALE GENOMIC DNA]</scope>
    <source>
        <strain evidence="2">cv. Niubang</strain>
    </source>
</reference>
<proteinExistence type="predicted"/>
<evidence type="ECO:0000313" key="1">
    <source>
        <dbReference type="EMBL" id="KAI3665001.1"/>
    </source>
</evidence>
<accession>A0ACB8XDN3</accession>
<keyword evidence="2" id="KW-1185">Reference proteome</keyword>
<comment type="caution">
    <text evidence="1">The sequence shown here is derived from an EMBL/GenBank/DDBJ whole genome shotgun (WGS) entry which is preliminary data.</text>
</comment>
<dbReference type="EMBL" id="CM042064">
    <property type="protein sequence ID" value="KAI3665001.1"/>
    <property type="molecule type" value="Genomic_DNA"/>
</dbReference>
<name>A0ACB8XDN3_ARCLA</name>
<organism evidence="1 2">
    <name type="scientific">Arctium lappa</name>
    <name type="common">Greater burdock</name>
    <name type="synonym">Lappa major</name>
    <dbReference type="NCBI Taxonomy" id="4217"/>
    <lineage>
        <taxon>Eukaryota</taxon>
        <taxon>Viridiplantae</taxon>
        <taxon>Streptophyta</taxon>
        <taxon>Embryophyta</taxon>
        <taxon>Tracheophyta</taxon>
        <taxon>Spermatophyta</taxon>
        <taxon>Magnoliopsida</taxon>
        <taxon>eudicotyledons</taxon>
        <taxon>Gunneridae</taxon>
        <taxon>Pentapetalae</taxon>
        <taxon>asterids</taxon>
        <taxon>campanulids</taxon>
        <taxon>Asterales</taxon>
        <taxon>Asteraceae</taxon>
        <taxon>Carduoideae</taxon>
        <taxon>Cardueae</taxon>
        <taxon>Arctiinae</taxon>
        <taxon>Arctium</taxon>
    </lineage>
</organism>
<evidence type="ECO:0000313" key="2">
    <source>
        <dbReference type="Proteomes" id="UP001055879"/>
    </source>
</evidence>
<gene>
    <name evidence="1" type="ORF">L6452_43616</name>
</gene>